<feature type="signal peptide" evidence="1">
    <location>
        <begin position="1"/>
        <end position="23"/>
    </location>
</feature>
<dbReference type="PROSITE" id="PS51257">
    <property type="entry name" value="PROKAR_LIPOPROTEIN"/>
    <property type="match status" value="1"/>
</dbReference>
<name>A0ABU3LJ58_9FLAO</name>
<evidence type="ECO:0000256" key="1">
    <source>
        <dbReference type="SAM" id="SignalP"/>
    </source>
</evidence>
<evidence type="ECO:0000313" key="3">
    <source>
        <dbReference type="Proteomes" id="UP001257277"/>
    </source>
</evidence>
<feature type="chain" id="PRO_5045489531" description="Alpha/beta hydrolase" evidence="1">
    <location>
        <begin position="24"/>
        <end position="534"/>
    </location>
</feature>
<comment type="caution">
    <text evidence="2">The sequence shown here is derived from an EMBL/GenBank/DDBJ whole genome shotgun (WGS) entry which is preliminary data.</text>
</comment>
<accession>A0ABU3LJ58</accession>
<keyword evidence="1" id="KW-0732">Signal</keyword>
<proteinExistence type="predicted"/>
<dbReference type="Proteomes" id="UP001257277">
    <property type="component" value="Unassembled WGS sequence"/>
</dbReference>
<sequence length="534" mass="60592">MKMTAAKRYTAILILFVLIGCQQQDTVNNFPIMGNLPMGEYPVGFRALFTYDDAKNAVPFSDWDGNLYPEHTSGEGRQYQINIWYPAQAGSGTPLKYVDYIDLMGRQTNFGESEKQKNFARQIFITQTRKLRNIKEPENKTELNTAQLNQLLDLHVPGRLNATAAKGKYPVVLYPNGSSPAYQNITCEFLASHGYITVAFAPKGRFSSGMEISTIGLEVAVDDLEFVLGKIAEESNADMDQVAILANAISSSVGAAAISRNEKFKALISLEGGFISAFEQRLLNGSAFYQPQNIQVPILFIYSPHPSIDPKYASHLKYADQYYAHFSKMSEFAMLNYGMFDAFIPDIIGKHSGNTQKGFEAANELVLRFLNQKIKGTQGDLFDATFIASRDHIDTTFALPRLPAPPNMAILKDIFRKEGFAAIENIYQQLKSDGNTQPFSKEFYTDYRNWLAWKKDEDYQYRLRLYELAYDSYPESARINYYMANYSMKRTLNEQAKRFYRQALSLSELDEDLSASEKTNLRKYATEDLKSLMK</sequence>
<protein>
    <recommendedName>
        <fullName evidence="4">Alpha/beta hydrolase</fullName>
    </recommendedName>
</protein>
<dbReference type="RefSeq" id="WP_349242348.1">
    <property type="nucleotide sequence ID" value="NZ_JAVTTO010000004.1"/>
</dbReference>
<reference evidence="2 3" key="1">
    <citation type="submission" date="2023-09" db="EMBL/GenBank/DDBJ databases">
        <title>Novel taxa isolated from Blanes Bay.</title>
        <authorList>
            <person name="Rey-Velasco X."/>
            <person name="Lucena T."/>
        </authorList>
    </citation>
    <scope>NUCLEOTIDE SEQUENCE [LARGE SCALE GENOMIC DNA]</scope>
    <source>
        <strain evidence="2 3">S356</strain>
    </source>
</reference>
<keyword evidence="3" id="KW-1185">Reference proteome</keyword>
<dbReference type="Gene3D" id="3.40.50.1820">
    <property type="entry name" value="alpha/beta hydrolase"/>
    <property type="match status" value="2"/>
</dbReference>
<organism evidence="2 3">
    <name type="scientific">Asprobacillus argus</name>
    <dbReference type="NCBI Taxonomy" id="3076534"/>
    <lineage>
        <taxon>Bacteria</taxon>
        <taxon>Pseudomonadati</taxon>
        <taxon>Bacteroidota</taxon>
        <taxon>Flavobacteriia</taxon>
        <taxon>Flavobacteriales</taxon>
        <taxon>Flavobacteriaceae</taxon>
        <taxon>Asprobacillus</taxon>
    </lineage>
</organism>
<evidence type="ECO:0008006" key="4">
    <source>
        <dbReference type="Google" id="ProtNLM"/>
    </source>
</evidence>
<dbReference type="InterPro" id="IPR029058">
    <property type="entry name" value="AB_hydrolase_fold"/>
</dbReference>
<dbReference type="SUPFAM" id="SSF53474">
    <property type="entry name" value="alpha/beta-Hydrolases"/>
    <property type="match status" value="1"/>
</dbReference>
<gene>
    <name evidence="2" type="ORF">RQM59_11940</name>
</gene>
<evidence type="ECO:0000313" key="2">
    <source>
        <dbReference type="EMBL" id="MDT7833097.1"/>
    </source>
</evidence>
<dbReference type="EMBL" id="JAVTTO010000004">
    <property type="protein sequence ID" value="MDT7833097.1"/>
    <property type="molecule type" value="Genomic_DNA"/>
</dbReference>